<feature type="region of interest" description="Disordered" evidence="7">
    <location>
        <begin position="1"/>
        <end position="20"/>
    </location>
</feature>
<dbReference type="SUPFAM" id="SSF142019">
    <property type="entry name" value="Nqo1 FMN-binding domain-like"/>
    <property type="match status" value="1"/>
</dbReference>
<accession>A0A0C2YRC2</accession>
<dbReference type="SUPFAM" id="SSF142984">
    <property type="entry name" value="Nqo1 middle domain-like"/>
    <property type="match status" value="1"/>
</dbReference>
<dbReference type="InterPro" id="IPR001949">
    <property type="entry name" value="NADH-UbQ_OxRdtase_51kDa_CS"/>
</dbReference>
<dbReference type="SMART" id="SM00928">
    <property type="entry name" value="NADH_4Fe-4S"/>
    <property type="match status" value="1"/>
</dbReference>
<dbReference type="GO" id="GO:0010181">
    <property type="term" value="F:FMN binding"/>
    <property type="evidence" value="ECO:0007669"/>
    <property type="project" value="InterPro"/>
</dbReference>
<dbReference type="GO" id="GO:0051539">
    <property type="term" value="F:4 iron, 4 sulfur cluster binding"/>
    <property type="evidence" value="ECO:0007669"/>
    <property type="project" value="UniProtKB-KW"/>
</dbReference>
<keyword evidence="5" id="KW-0408">Iron</keyword>
<dbReference type="InterPro" id="IPR037225">
    <property type="entry name" value="Nuo51_FMN-bd_sf"/>
</dbReference>
<dbReference type="Pfam" id="PF10589">
    <property type="entry name" value="NADH_4Fe-4S"/>
    <property type="match status" value="1"/>
</dbReference>
<dbReference type="SUPFAM" id="SSF140490">
    <property type="entry name" value="Nqo1C-terminal domain-like"/>
    <property type="match status" value="1"/>
</dbReference>
<dbReference type="InterPro" id="IPR036249">
    <property type="entry name" value="Thioredoxin-like_sf"/>
</dbReference>
<evidence type="ECO:0000313" key="10">
    <source>
        <dbReference type="Proteomes" id="UP000031971"/>
    </source>
</evidence>
<comment type="caution">
    <text evidence="9">The sequence shown here is derived from an EMBL/GenBank/DDBJ whole genome shotgun (WGS) entry which is preliminary data.</text>
</comment>
<dbReference type="Proteomes" id="UP000031971">
    <property type="component" value="Unassembled WGS sequence"/>
</dbReference>
<dbReference type="InterPro" id="IPR019554">
    <property type="entry name" value="Soluble_ligand-bd"/>
</dbReference>
<reference evidence="9 10" key="1">
    <citation type="submission" date="2015-01" db="EMBL/GenBank/DDBJ databases">
        <title>Genome Sequence of Magnetospirillum magnetotacticum Strain MS-1.</title>
        <authorList>
            <person name="Marinov G.K."/>
            <person name="Smalley M.D."/>
            <person name="DeSalvo G."/>
        </authorList>
    </citation>
    <scope>NUCLEOTIDE SEQUENCE [LARGE SCALE GENOMIC DNA]</scope>
    <source>
        <strain evidence="9 10">MS-1</strain>
    </source>
</reference>
<evidence type="ECO:0000256" key="1">
    <source>
        <dbReference type="ARBA" id="ARBA00001917"/>
    </source>
</evidence>
<evidence type="ECO:0000259" key="8">
    <source>
        <dbReference type="SMART" id="SM00928"/>
    </source>
</evidence>
<dbReference type="SUPFAM" id="SSF52833">
    <property type="entry name" value="Thioredoxin-like"/>
    <property type="match status" value="1"/>
</dbReference>
<dbReference type="Gene3D" id="3.40.50.11540">
    <property type="entry name" value="NADH-ubiquinone oxidoreductase 51kDa subunit"/>
    <property type="match status" value="1"/>
</dbReference>
<dbReference type="STRING" id="272627.CCC_00729"/>
<dbReference type="EMBL" id="JXSL01000030">
    <property type="protein sequence ID" value="KIL97668.1"/>
    <property type="molecule type" value="Genomic_DNA"/>
</dbReference>
<dbReference type="PROSITE" id="PS00644">
    <property type="entry name" value="COMPLEX1_51K_1"/>
    <property type="match status" value="1"/>
</dbReference>
<dbReference type="Pfam" id="PF01512">
    <property type="entry name" value="Complex1_51K"/>
    <property type="match status" value="1"/>
</dbReference>
<dbReference type="Gene3D" id="1.10.10.1590">
    <property type="entry name" value="NADH-quinone oxidoreductase subunit E"/>
    <property type="match status" value="1"/>
</dbReference>
<feature type="domain" description="NADH-ubiquinone oxidoreductase 51kDa subunit iron-sulphur binding" evidence="8">
    <location>
        <begin position="437"/>
        <end position="482"/>
    </location>
</feature>
<sequence length="514" mass="55813">MQSMSATPRTHRRLGPPAASPECVAEVEALLPDDFRRRDLLIENLHALQDRFGGLFRRHLTALAEEMRLSPAEVQEVASFYAHFRLLDDDEAAPGAVLRRCTGPACAMRMPERVPEGVVVEEAPCMGLCDHAPASLPGKGVVSDAILHEDYPVLARCRSGELPRDEVLAELERAGLRGMGGAGFPTARKWRAVAARPGPRLVVVNADEGEPGTFKDRWFLQTNAARVLEGALIAAWAVEADEVYLYLRDEYADLHKLLTVLIRALPGSVPVHLRRGAGAYVCGEESALIESLEGKRGLPRQRPPYVAEVGLFGRPTVVNNVETLYWVSRILAEGAELFTDEGRNGHRGLRTYSVSGRVRLPGVKIAPNGITITELIEEFCGGMEDGHQLRAYLPGGASGGFLPAHVTPPLAFGAIEEHGGFIGSAAVVVFSQEDDLRAHALNLARFFAHESCGQCTPCRVGTAKAADLLASPRWDEDLLNDLAQVMRDASICGLGQAAPNVWQSLLRHFPEVVT</sequence>
<keyword evidence="6" id="KW-0411">Iron-sulfur</keyword>
<evidence type="ECO:0000256" key="7">
    <source>
        <dbReference type="SAM" id="MobiDB-lite"/>
    </source>
</evidence>
<dbReference type="Gene3D" id="1.20.1440.230">
    <property type="entry name" value="NADH-ubiquinone oxidoreductase 51kDa subunit, iron-sulphur binding domain"/>
    <property type="match status" value="1"/>
</dbReference>
<evidence type="ECO:0000256" key="4">
    <source>
        <dbReference type="ARBA" id="ARBA00022723"/>
    </source>
</evidence>
<evidence type="ECO:0000313" key="9">
    <source>
        <dbReference type="EMBL" id="KIL97668.1"/>
    </source>
</evidence>
<dbReference type="PANTHER" id="PTHR43578">
    <property type="entry name" value="NADH-QUINONE OXIDOREDUCTASE SUBUNIT F"/>
    <property type="match status" value="1"/>
</dbReference>
<organism evidence="9 10">
    <name type="scientific">Paramagnetospirillum magnetotacticum MS-1</name>
    <dbReference type="NCBI Taxonomy" id="272627"/>
    <lineage>
        <taxon>Bacteria</taxon>
        <taxon>Pseudomonadati</taxon>
        <taxon>Pseudomonadota</taxon>
        <taxon>Alphaproteobacteria</taxon>
        <taxon>Rhodospirillales</taxon>
        <taxon>Magnetospirillaceae</taxon>
        <taxon>Paramagnetospirillum</taxon>
    </lineage>
</organism>
<dbReference type="Gene3D" id="3.10.20.600">
    <property type="match status" value="1"/>
</dbReference>
<name>A0A0C2YRC2_PARME</name>
<evidence type="ECO:0000256" key="3">
    <source>
        <dbReference type="ARBA" id="ARBA00022485"/>
    </source>
</evidence>
<dbReference type="InterPro" id="IPR019575">
    <property type="entry name" value="Nuop51_4Fe4S-bd"/>
</dbReference>
<proteinExistence type="inferred from homology"/>
<dbReference type="InterPro" id="IPR037207">
    <property type="entry name" value="Nuop51_4Fe4S-bd_sf"/>
</dbReference>
<dbReference type="InterPro" id="IPR011538">
    <property type="entry name" value="Nuo51_FMN-bd"/>
</dbReference>
<dbReference type="PROSITE" id="PS00645">
    <property type="entry name" value="COMPLEX1_51K_2"/>
    <property type="match status" value="1"/>
</dbReference>
<protein>
    <submittedName>
        <fullName evidence="9">NADH-ubiquinone oxidoreductase chain F</fullName>
    </submittedName>
</protein>
<evidence type="ECO:0000256" key="6">
    <source>
        <dbReference type="ARBA" id="ARBA00023014"/>
    </source>
</evidence>
<comment type="similarity">
    <text evidence="2">Belongs to the complex I 51 kDa subunit family.</text>
</comment>
<keyword evidence="9" id="KW-0830">Ubiquinone</keyword>
<dbReference type="Pfam" id="PF10531">
    <property type="entry name" value="SLBB"/>
    <property type="match status" value="1"/>
</dbReference>
<evidence type="ECO:0000256" key="2">
    <source>
        <dbReference type="ARBA" id="ARBA00007523"/>
    </source>
</evidence>
<keyword evidence="3" id="KW-0004">4Fe-4S</keyword>
<dbReference type="AlphaFoldDB" id="A0A0C2YRC2"/>
<keyword evidence="10" id="KW-1185">Reference proteome</keyword>
<dbReference type="GO" id="GO:0008137">
    <property type="term" value="F:NADH dehydrogenase (ubiquinone) activity"/>
    <property type="evidence" value="ECO:0007669"/>
    <property type="project" value="InterPro"/>
</dbReference>
<dbReference type="GO" id="GO:0046872">
    <property type="term" value="F:metal ion binding"/>
    <property type="evidence" value="ECO:0007669"/>
    <property type="project" value="UniProtKB-KW"/>
</dbReference>
<keyword evidence="4" id="KW-0479">Metal-binding</keyword>
<evidence type="ECO:0000256" key="5">
    <source>
        <dbReference type="ARBA" id="ARBA00023004"/>
    </source>
</evidence>
<dbReference type="InterPro" id="IPR041921">
    <property type="entry name" value="NuoE_N"/>
</dbReference>
<comment type="cofactor">
    <cofactor evidence="1">
        <name>FMN</name>
        <dbReference type="ChEBI" id="CHEBI:58210"/>
    </cofactor>
</comment>
<dbReference type="PANTHER" id="PTHR43578:SF3">
    <property type="entry name" value="NADH-QUINONE OXIDOREDUCTASE SUBUNIT F"/>
    <property type="match status" value="1"/>
</dbReference>
<gene>
    <name evidence="9" type="ORF">CCC_00729</name>
</gene>
<dbReference type="Pfam" id="PF01257">
    <property type="entry name" value="2Fe-2S_thioredx"/>
    <property type="match status" value="1"/>
</dbReference>